<protein>
    <submittedName>
        <fullName evidence="1">Uncharacterized protein</fullName>
    </submittedName>
</protein>
<proteinExistence type="predicted"/>
<dbReference type="EMBL" id="LAZR01011093">
    <property type="protein sequence ID" value="KKM63466.1"/>
    <property type="molecule type" value="Genomic_DNA"/>
</dbReference>
<gene>
    <name evidence="1" type="ORF">LCGC14_1511270</name>
</gene>
<organism evidence="1">
    <name type="scientific">marine sediment metagenome</name>
    <dbReference type="NCBI Taxonomy" id="412755"/>
    <lineage>
        <taxon>unclassified sequences</taxon>
        <taxon>metagenomes</taxon>
        <taxon>ecological metagenomes</taxon>
    </lineage>
</organism>
<reference evidence="1" key="1">
    <citation type="journal article" date="2015" name="Nature">
        <title>Complex archaea that bridge the gap between prokaryotes and eukaryotes.</title>
        <authorList>
            <person name="Spang A."/>
            <person name="Saw J.H."/>
            <person name="Jorgensen S.L."/>
            <person name="Zaremba-Niedzwiedzka K."/>
            <person name="Martijn J."/>
            <person name="Lind A.E."/>
            <person name="van Eijk R."/>
            <person name="Schleper C."/>
            <person name="Guy L."/>
            <person name="Ettema T.J."/>
        </authorList>
    </citation>
    <scope>NUCLEOTIDE SEQUENCE</scope>
</reference>
<accession>A0A0F9JM32</accession>
<evidence type="ECO:0000313" key="1">
    <source>
        <dbReference type="EMBL" id="KKM63466.1"/>
    </source>
</evidence>
<name>A0A0F9JM32_9ZZZZ</name>
<sequence length="36" mass="4255">MIKVEVSTLYLKIIVGKKTYYFNTETGEFDGTSWEY</sequence>
<dbReference type="AlphaFoldDB" id="A0A0F9JM32"/>
<comment type="caution">
    <text evidence="1">The sequence shown here is derived from an EMBL/GenBank/DDBJ whole genome shotgun (WGS) entry which is preliminary data.</text>
</comment>